<gene>
    <name evidence="1" type="ORF">ACFFH7_02845</name>
</gene>
<keyword evidence="2" id="KW-1185">Reference proteome</keyword>
<organism evidence="1 2">
    <name type="scientific">Kutzneria chonburiensis</name>
    <dbReference type="NCBI Taxonomy" id="1483604"/>
    <lineage>
        <taxon>Bacteria</taxon>
        <taxon>Bacillati</taxon>
        <taxon>Actinomycetota</taxon>
        <taxon>Actinomycetes</taxon>
        <taxon>Pseudonocardiales</taxon>
        <taxon>Pseudonocardiaceae</taxon>
        <taxon>Kutzneria</taxon>
    </lineage>
</organism>
<sequence length="166" mass="17433">MIAVASAELSGALEPVPGFIESNFSPLVYHAAAQCLHGREFDGSRLAVVVCSLIGDASTTGLASKLLVEGQVHNAILFMQATANAVLGYLSREFDLTGPLLSMSTVDDDPLDTAELLLADPELDAVLLLTVELAADERAAAVYRLLGRTPPTTDGASALLLEREPQ</sequence>
<name>A0ABV6MJE8_9PSEU</name>
<accession>A0ABV6MJE8</accession>
<comment type="caution">
    <text evidence="1">The sequence shown here is derived from an EMBL/GenBank/DDBJ whole genome shotgun (WGS) entry which is preliminary data.</text>
</comment>
<dbReference type="SUPFAM" id="SSF53901">
    <property type="entry name" value="Thiolase-like"/>
    <property type="match status" value="1"/>
</dbReference>
<evidence type="ECO:0000313" key="2">
    <source>
        <dbReference type="Proteomes" id="UP001589810"/>
    </source>
</evidence>
<dbReference type="Proteomes" id="UP001589810">
    <property type="component" value="Unassembled WGS sequence"/>
</dbReference>
<reference evidence="1 2" key="1">
    <citation type="submission" date="2024-09" db="EMBL/GenBank/DDBJ databases">
        <authorList>
            <person name="Sun Q."/>
            <person name="Mori K."/>
        </authorList>
    </citation>
    <scope>NUCLEOTIDE SEQUENCE [LARGE SCALE GENOMIC DNA]</scope>
    <source>
        <strain evidence="1 2">TBRC 1432</strain>
    </source>
</reference>
<dbReference type="EMBL" id="JBHLUD010000001">
    <property type="protein sequence ID" value="MFC0540398.1"/>
    <property type="molecule type" value="Genomic_DNA"/>
</dbReference>
<evidence type="ECO:0000313" key="1">
    <source>
        <dbReference type="EMBL" id="MFC0540398.1"/>
    </source>
</evidence>
<dbReference type="Gene3D" id="3.40.47.10">
    <property type="match status" value="1"/>
</dbReference>
<evidence type="ECO:0008006" key="3">
    <source>
        <dbReference type="Google" id="ProtNLM"/>
    </source>
</evidence>
<dbReference type="InterPro" id="IPR016039">
    <property type="entry name" value="Thiolase-like"/>
</dbReference>
<proteinExistence type="predicted"/>
<dbReference type="RefSeq" id="WP_273939177.1">
    <property type="nucleotide sequence ID" value="NZ_CP097263.1"/>
</dbReference>
<protein>
    <recommendedName>
        <fullName evidence="3">Beta-ketoacyl synthase N-terminal domain-containing protein</fullName>
    </recommendedName>
</protein>